<evidence type="ECO:0000313" key="2">
    <source>
        <dbReference type="EMBL" id="CAH2400852.1"/>
    </source>
</evidence>
<dbReference type="InterPro" id="IPR012338">
    <property type="entry name" value="Beta-lactam/transpept-like"/>
</dbReference>
<accession>A0ABM9DVX6</accession>
<dbReference type="Proteomes" id="UP001153050">
    <property type="component" value="Unassembled WGS sequence"/>
</dbReference>
<evidence type="ECO:0000313" key="3">
    <source>
        <dbReference type="Proteomes" id="UP001153050"/>
    </source>
</evidence>
<evidence type="ECO:0000256" key="1">
    <source>
        <dbReference type="SAM" id="MobiDB-lite"/>
    </source>
</evidence>
<organism evidence="2 3">
    <name type="scientific">Mesorhizobium escarrei</name>
    <dbReference type="NCBI Taxonomy" id="666018"/>
    <lineage>
        <taxon>Bacteria</taxon>
        <taxon>Pseudomonadati</taxon>
        <taxon>Pseudomonadota</taxon>
        <taxon>Alphaproteobacteria</taxon>
        <taxon>Hyphomicrobiales</taxon>
        <taxon>Phyllobacteriaceae</taxon>
        <taxon>Mesorhizobium</taxon>
    </lineage>
</organism>
<sequence length="100" mass="11162">MLRRVDGRSIGRFIAEEIARPIGADFHIGPPEQDDNRVAEMIEGPKASDWIDLVRASPFPTPATILYPEHERPTTAPGAPPRCRAAMASRRHMHWHVSTA</sequence>
<keyword evidence="3" id="KW-1185">Reference proteome</keyword>
<reference evidence="2 3" key="1">
    <citation type="submission" date="2022-03" db="EMBL/GenBank/DDBJ databases">
        <authorList>
            <person name="Brunel B."/>
        </authorList>
    </citation>
    <scope>NUCLEOTIDE SEQUENCE [LARGE SCALE GENOMIC DNA]</scope>
    <source>
        <strain evidence="2">STM5069sample</strain>
    </source>
</reference>
<dbReference type="EMBL" id="CAKXZT010000121">
    <property type="protein sequence ID" value="CAH2400852.1"/>
    <property type="molecule type" value="Genomic_DNA"/>
</dbReference>
<comment type="caution">
    <text evidence="2">The sequence shown here is derived from an EMBL/GenBank/DDBJ whole genome shotgun (WGS) entry which is preliminary data.</text>
</comment>
<proteinExistence type="predicted"/>
<name>A0ABM9DVX6_9HYPH</name>
<gene>
    <name evidence="2" type="ORF">MES5069_270090</name>
</gene>
<dbReference type="Gene3D" id="3.40.710.10">
    <property type="entry name" value="DD-peptidase/beta-lactamase superfamily"/>
    <property type="match status" value="1"/>
</dbReference>
<protein>
    <submittedName>
        <fullName evidence="2">Uncharacterized protein</fullName>
    </submittedName>
</protein>
<feature type="region of interest" description="Disordered" evidence="1">
    <location>
        <begin position="62"/>
        <end position="81"/>
    </location>
</feature>